<evidence type="ECO:0000313" key="4">
    <source>
        <dbReference type="Proteomes" id="UP000298324"/>
    </source>
</evidence>
<keyword evidence="1" id="KW-0378">Hydrolase</keyword>
<gene>
    <name evidence="3" type="ORF">Psch_03019</name>
</gene>
<reference evidence="3 4" key="1">
    <citation type="journal article" date="2018" name="Environ. Microbiol.">
        <title>Novel energy conservation strategies and behaviour of Pelotomaculum schinkii driving syntrophic propionate catabolism.</title>
        <authorList>
            <person name="Hidalgo-Ahumada C.A.P."/>
            <person name="Nobu M.K."/>
            <person name="Narihiro T."/>
            <person name="Tamaki H."/>
            <person name="Liu W.T."/>
            <person name="Kamagata Y."/>
            <person name="Stams A.J.M."/>
            <person name="Imachi H."/>
            <person name="Sousa D.Z."/>
        </authorList>
    </citation>
    <scope>NUCLEOTIDE SEQUENCE [LARGE SCALE GENOMIC DNA]</scope>
    <source>
        <strain evidence="3 4">HH</strain>
    </source>
</reference>
<dbReference type="PANTHER" id="PTHR37168:SF1">
    <property type="entry name" value="CRISPR-ASSOCIATED EXONUCLEASE CAS4"/>
    <property type="match status" value="1"/>
</dbReference>
<evidence type="ECO:0000256" key="1">
    <source>
        <dbReference type="ARBA" id="ARBA00022801"/>
    </source>
</evidence>
<evidence type="ECO:0000259" key="2">
    <source>
        <dbReference type="Pfam" id="PF01930"/>
    </source>
</evidence>
<sequence length="168" mass="19902">MKRKITGMMYAYFHLCKRKLWYSSYNIDMEQDNENVLIGRFIDEGSYSRKDKHLLVDGVINIDYIDKGIIHEIKKTKKMDQMAIAQAKYYIYYLKKMNIDVTEAVIDYPLLKEKQKVLWSDADALEIERNLLEIEVILGREFPPNDYQKKSVCRKCAFFDICYIGGDL</sequence>
<proteinExistence type="predicted"/>
<accession>A0A4Y7RCD2</accession>
<keyword evidence="4" id="KW-1185">Reference proteome</keyword>
<dbReference type="Proteomes" id="UP000298324">
    <property type="component" value="Unassembled WGS sequence"/>
</dbReference>
<protein>
    <recommendedName>
        <fullName evidence="2">DUF83 domain-containing protein</fullName>
    </recommendedName>
</protein>
<evidence type="ECO:0000313" key="3">
    <source>
        <dbReference type="EMBL" id="TEB05977.1"/>
    </source>
</evidence>
<dbReference type="Pfam" id="PF01930">
    <property type="entry name" value="Cas_Cas4"/>
    <property type="match status" value="1"/>
</dbReference>
<name>A0A4Y7RCD2_9FIRM</name>
<dbReference type="PANTHER" id="PTHR37168">
    <property type="entry name" value="CRISPR-ASSOCIATED EXONUCLEASE CAS4"/>
    <property type="match status" value="1"/>
</dbReference>
<dbReference type="RefSeq" id="WP_190258639.1">
    <property type="nucleotide sequence ID" value="NZ_QFGA01000002.1"/>
</dbReference>
<dbReference type="Gene3D" id="3.90.320.10">
    <property type="match status" value="1"/>
</dbReference>
<dbReference type="InterPro" id="IPR011604">
    <property type="entry name" value="PDDEXK-like_dom_sf"/>
</dbReference>
<dbReference type="GO" id="GO:0016787">
    <property type="term" value="F:hydrolase activity"/>
    <property type="evidence" value="ECO:0007669"/>
    <property type="project" value="UniProtKB-KW"/>
</dbReference>
<dbReference type="AlphaFoldDB" id="A0A4Y7RCD2"/>
<dbReference type="InterPro" id="IPR022765">
    <property type="entry name" value="Dna2/Cas4_DUF83"/>
</dbReference>
<organism evidence="3 4">
    <name type="scientific">Pelotomaculum schinkii</name>
    <dbReference type="NCBI Taxonomy" id="78350"/>
    <lineage>
        <taxon>Bacteria</taxon>
        <taxon>Bacillati</taxon>
        <taxon>Bacillota</taxon>
        <taxon>Clostridia</taxon>
        <taxon>Eubacteriales</taxon>
        <taxon>Desulfotomaculaceae</taxon>
        <taxon>Pelotomaculum</taxon>
    </lineage>
</organism>
<comment type="caution">
    <text evidence="3">The sequence shown here is derived from an EMBL/GenBank/DDBJ whole genome shotgun (WGS) entry which is preliminary data.</text>
</comment>
<dbReference type="EMBL" id="QFGA01000002">
    <property type="protein sequence ID" value="TEB05977.1"/>
    <property type="molecule type" value="Genomic_DNA"/>
</dbReference>
<feature type="domain" description="DUF83" evidence="2">
    <location>
        <begin position="6"/>
        <end position="164"/>
    </location>
</feature>